<dbReference type="eggNOG" id="arCOG00194">
    <property type="taxonomic scope" value="Archaea"/>
</dbReference>
<dbReference type="STRING" id="1056495.Calag_0261"/>
<keyword evidence="6" id="KW-1185">Reference proteome</keyword>
<dbReference type="InterPro" id="IPR027417">
    <property type="entry name" value="P-loop_NTPase"/>
</dbReference>
<organism evidence="5 6">
    <name type="scientific">Caldisphaera lagunensis (strain DSM 15908 / JCM 11604 / ANMR 0165 / IC-154)</name>
    <dbReference type="NCBI Taxonomy" id="1056495"/>
    <lineage>
        <taxon>Archaea</taxon>
        <taxon>Thermoproteota</taxon>
        <taxon>Thermoprotei</taxon>
        <taxon>Acidilobales</taxon>
        <taxon>Caldisphaeraceae</taxon>
        <taxon>Caldisphaera</taxon>
    </lineage>
</organism>
<evidence type="ECO:0000313" key="6">
    <source>
        <dbReference type="Proteomes" id="UP000010469"/>
    </source>
</evidence>
<dbReference type="PROSITE" id="PS00211">
    <property type="entry name" value="ABC_TRANSPORTER_1"/>
    <property type="match status" value="1"/>
</dbReference>
<dbReference type="Proteomes" id="UP000010469">
    <property type="component" value="Chromosome"/>
</dbReference>
<keyword evidence="2" id="KW-0547">Nucleotide-binding</keyword>
<sequence>MTDAIVVENLKHTYDGKKYVLDDISFTVKKGEVFGLLGRNGAGKTTTIKILTTLIMPTKGNVNILGYNIRKDGLEIRKRIGLVQQLPSIEFTSVEKNFDIYGILWGLGKKEIKRKTEELLKIFDLEQVRKKNVLDLSGGERRRIQVAREFLHDMDILFLDEPTVGLDVVMRRNLLNYIKKMVNRGLTIVFTTHMLEEAEYLCDRIAVIDKGKIVAMDTVENLKAKYGGKKTVEFIIKGVNQEKIIDKINDSKNLVKMNENKLIILTENPYEVVETIIDEVRKINGRIEWLNIRENTLEDVFLNVIGEENGIS</sequence>
<dbReference type="InterPro" id="IPR003593">
    <property type="entry name" value="AAA+_ATPase"/>
</dbReference>
<dbReference type="InterPro" id="IPR050763">
    <property type="entry name" value="ABC_transporter_ATP-binding"/>
</dbReference>
<dbReference type="SUPFAM" id="SSF52540">
    <property type="entry name" value="P-loop containing nucleoside triphosphate hydrolases"/>
    <property type="match status" value="1"/>
</dbReference>
<dbReference type="Pfam" id="PF00005">
    <property type="entry name" value="ABC_tran"/>
    <property type="match status" value="1"/>
</dbReference>
<dbReference type="PANTHER" id="PTHR42711:SF18">
    <property type="entry name" value="ABC TRANSPORTER, ATP-BINDING PROTEIN"/>
    <property type="match status" value="1"/>
</dbReference>
<dbReference type="RefSeq" id="WP_015231940.1">
    <property type="nucleotide sequence ID" value="NC_019791.1"/>
</dbReference>
<evidence type="ECO:0000256" key="1">
    <source>
        <dbReference type="ARBA" id="ARBA00022448"/>
    </source>
</evidence>
<feature type="domain" description="ABC transporter" evidence="4">
    <location>
        <begin position="5"/>
        <end position="235"/>
    </location>
</feature>
<accession>L0AA94</accession>
<dbReference type="InParanoid" id="L0AA94"/>
<dbReference type="OrthoDB" id="31298at2157"/>
<keyword evidence="3" id="KW-0067">ATP-binding</keyword>
<reference evidence="6" key="1">
    <citation type="submission" date="2012-03" db="EMBL/GenBank/DDBJ databases">
        <title>Complete genome of Caldisphaera lagunensis DSM 15908.</title>
        <authorList>
            <person name="Lucas S."/>
            <person name="Copeland A."/>
            <person name="Lapidus A."/>
            <person name="Glavina del Rio T."/>
            <person name="Dalin E."/>
            <person name="Tice H."/>
            <person name="Bruce D."/>
            <person name="Goodwin L."/>
            <person name="Pitluck S."/>
            <person name="Peters L."/>
            <person name="Mikhailova N."/>
            <person name="Teshima H."/>
            <person name="Kyrpides N."/>
            <person name="Mavromatis K."/>
            <person name="Ivanova N."/>
            <person name="Brettin T."/>
            <person name="Detter J.C."/>
            <person name="Han C."/>
            <person name="Larimer F."/>
            <person name="Land M."/>
            <person name="Hauser L."/>
            <person name="Markowitz V."/>
            <person name="Cheng J.-F."/>
            <person name="Hugenholtz P."/>
            <person name="Woyke T."/>
            <person name="Wu D."/>
            <person name="Spring S."/>
            <person name="Schroeder M."/>
            <person name="Brambilla E."/>
            <person name="Klenk H.-P."/>
            <person name="Eisen J.A."/>
        </authorList>
    </citation>
    <scope>NUCLEOTIDE SEQUENCE [LARGE SCALE GENOMIC DNA]</scope>
    <source>
        <strain evidence="6">DSM 15908 / JCM 11604 / IC-154</strain>
    </source>
</reference>
<dbReference type="GeneID" id="14211521"/>
<dbReference type="GO" id="GO:0016887">
    <property type="term" value="F:ATP hydrolysis activity"/>
    <property type="evidence" value="ECO:0007669"/>
    <property type="project" value="InterPro"/>
</dbReference>
<dbReference type="EMBL" id="CP003378">
    <property type="protein sequence ID" value="AFZ70042.1"/>
    <property type="molecule type" value="Genomic_DNA"/>
</dbReference>
<gene>
    <name evidence="5" type="ordered locus">Calag_0261</name>
</gene>
<proteinExistence type="predicted"/>
<dbReference type="Gene3D" id="3.40.50.300">
    <property type="entry name" value="P-loop containing nucleotide triphosphate hydrolases"/>
    <property type="match status" value="1"/>
</dbReference>
<keyword evidence="1" id="KW-0813">Transport</keyword>
<dbReference type="GO" id="GO:0005524">
    <property type="term" value="F:ATP binding"/>
    <property type="evidence" value="ECO:0007669"/>
    <property type="project" value="UniProtKB-KW"/>
</dbReference>
<dbReference type="AlphaFoldDB" id="L0AA94"/>
<dbReference type="PANTHER" id="PTHR42711">
    <property type="entry name" value="ABC TRANSPORTER ATP-BINDING PROTEIN"/>
    <property type="match status" value="1"/>
</dbReference>
<name>L0AA94_CALLD</name>
<dbReference type="InterPro" id="IPR017871">
    <property type="entry name" value="ABC_transporter-like_CS"/>
</dbReference>
<evidence type="ECO:0000313" key="5">
    <source>
        <dbReference type="EMBL" id="AFZ70042.1"/>
    </source>
</evidence>
<evidence type="ECO:0000256" key="2">
    <source>
        <dbReference type="ARBA" id="ARBA00022741"/>
    </source>
</evidence>
<dbReference type="PROSITE" id="PS50893">
    <property type="entry name" value="ABC_TRANSPORTER_2"/>
    <property type="match status" value="1"/>
</dbReference>
<evidence type="ECO:0000256" key="3">
    <source>
        <dbReference type="ARBA" id="ARBA00022840"/>
    </source>
</evidence>
<evidence type="ECO:0000259" key="4">
    <source>
        <dbReference type="PROSITE" id="PS50893"/>
    </source>
</evidence>
<dbReference type="HOGENOM" id="CLU_000604_1_2_2"/>
<dbReference type="KEGG" id="clg:Calag_0261"/>
<protein>
    <submittedName>
        <fullName evidence="5">ABC-type multidrug transport system, ATPase component</fullName>
    </submittedName>
</protein>
<dbReference type="InterPro" id="IPR003439">
    <property type="entry name" value="ABC_transporter-like_ATP-bd"/>
</dbReference>
<dbReference type="SMART" id="SM00382">
    <property type="entry name" value="AAA"/>
    <property type="match status" value="1"/>
</dbReference>